<evidence type="ECO:0000313" key="1">
    <source>
        <dbReference type="EMBL" id="PPR86460.1"/>
    </source>
</evidence>
<sequence>MNMLLHWEYLIAGRPRDHKGWDGNGGIPAQHTPVNRSREIGRSSLIPRVPPRKVFHPYGKASIPIGGNFHPLMIHSALPYTIAGKNSLPSHAPVSTYWAEEVSDFQHPPTITTMNVIFTIWLCEELPLDHHDPYVPASKGDPKGRIILKRDKAARRTTRGSSTKSQDYAVRHRFPLFWPVADTSGMLLLQRYQLDDSSGALSAAVVAKETLKDRVTQLHGKVDHLGGQVRAVFMGPQRSRWRCPKRDGLGKIEELSVEIGLRFVNRMSHLGSKPRLALVTCYLSPLYSQVKGESHADIELELAAAIEREESSVISGLSSAFPLGNSPSVTSPGGWESKSSRSTLTREIAQLFHSLPSRANLRAGLRATTENP</sequence>
<dbReference type="OrthoDB" id="1750652at2759"/>
<dbReference type="Proteomes" id="UP000239757">
    <property type="component" value="Unassembled WGS sequence"/>
</dbReference>
<gene>
    <name evidence="1" type="ORF">GOBAR_AA34244</name>
</gene>
<dbReference type="AlphaFoldDB" id="A0A2P5W5S3"/>
<accession>A0A2P5W5S3</accession>
<reference evidence="1 2" key="1">
    <citation type="submission" date="2015-01" db="EMBL/GenBank/DDBJ databases">
        <title>Genome of allotetraploid Gossypium barbadense reveals genomic plasticity and fiber elongation in cotton evolution.</title>
        <authorList>
            <person name="Chen X."/>
            <person name="Liu X."/>
            <person name="Zhao B."/>
            <person name="Zheng H."/>
            <person name="Hu Y."/>
            <person name="Lu G."/>
            <person name="Yang C."/>
            <person name="Chen J."/>
            <person name="Shan C."/>
            <person name="Zhang L."/>
            <person name="Zhou Y."/>
            <person name="Wang L."/>
            <person name="Guo W."/>
            <person name="Bai Y."/>
            <person name="Ruan J."/>
            <person name="Shangguan X."/>
            <person name="Mao Y."/>
            <person name="Jiang J."/>
            <person name="Zhu Y."/>
            <person name="Lei J."/>
            <person name="Kang H."/>
            <person name="Chen S."/>
            <person name="He X."/>
            <person name="Wang R."/>
            <person name="Wang Y."/>
            <person name="Chen J."/>
            <person name="Wang L."/>
            <person name="Yu S."/>
            <person name="Wang B."/>
            <person name="Wei J."/>
            <person name="Song S."/>
            <person name="Lu X."/>
            <person name="Gao Z."/>
            <person name="Gu W."/>
            <person name="Deng X."/>
            <person name="Ma D."/>
            <person name="Wang S."/>
            <person name="Liang W."/>
            <person name="Fang L."/>
            <person name="Cai C."/>
            <person name="Zhu X."/>
            <person name="Zhou B."/>
            <person name="Zhang Y."/>
            <person name="Chen Z."/>
            <person name="Xu S."/>
            <person name="Zhu R."/>
            <person name="Wang S."/>
            <person name="Zhang T."/>
            <person name="Zhao G."/>
        </authorList>
    </citation>
    <scope>NUCLEOTIDE SEQUENCE [LARGE SCALE GENOMIC DNA]</scope>
    <source>
        <strain evidence="2">cv. Xinhai21</strain>
        <tissue evidence="1">Leaf</tissue>
    </source>
</reference>
<protein>
    <submittedName>
        <fullName evidence="1">Uncharacterized protein</fullName>
    </submittedName>
</protein>
<proteinExistence type="predicted"/>
<dbReference type="EMBL" id="KZ668980">
    <property type="protein sequence ID" value="PPR86460.1"/>
    <property type="molecule type" value="Genomic_DNA"/>
</dbReference>
<organism evidence="1 2">
    <name type="scientific">Gossypium barbadense</name>
    <name type="common">Sea Island cotton</name>
    <name type="synonym">Hibiscus barbadensis</name>
    <dbReference type="NCBI Taxonomy" id="3634"/>
    <lineage>
        <taxon>Eukaryota</taxon>
        <taxon>Viridiplantae</taxon>
        <taxon>Streptophyta</taxon>
        <taxon>Embryophyta</taxon>
        <taxon>Tracheophyta</taxon>
        <taxon>Spermatophyta</taxon>
        <taxon>Magnoliopsida</taxon>
        <taxon>eudicotyledons</taxon>
        <taxon>Gunneridae</taxon>
        <taxon>Pentapetalae</taxon>
        <taxon>rosids</taxon>
        <taxon>malvids</taxon>
        <taxon>Malvales</taxon>
        <taxon>Malvaceae</taxon>
        <taxon>Malvoideae</taxon>
        <taxon>Gossypium</taxon>
    </lineage>
</organism>
<evidence type="ECO:0000313" key="2">
    <source>
        <dbReference type="Proteomes" id="UP000239757"/>
    </source>
</evidence>
<name>A0A2P5W5S3_GOSBA</name>